<accession>A0A8J6JWN1</accession>
<evidence type="ECO:0000313" key="11">
    <source>
        <dbReference type="Proteomes" id="UP000770717"/>
    </source>
</evidence>
<evidence type="ECO:0000256" key="3">
    <source>
        <dbReference type="ARBA" id="ARBA00022679"/>
    </source>
</evidence>
<evidence type="ECO:0000256" key="7">
    <source>
        <dbReference type="ARBA" id="ARBA00047899"/>
    </source>
</evidence>
<evidence type="ECO:0000256" key="6">
    <source>
        <dbReference type="ARBA" id="ARBA00022840"/>
    </source>
</evidence>
<protein>
    <recommendedName>
        <fullName evidence="1">non-specific serine/threonine protein kinase</fullName>
        <ecNumber evidence="1">2.7.11.1</ecNumber>
    </recommendedName>
</protein>
<evidence type="ECO:0000313" key="10">
    <source>
        <dbReference type="EMBL" id="KAG9470900.1"/>
    </source>
</evidence>
<dbReference type="OrthoDB" id="248923at2759"/>
<dbReference type="InterPro" id="IPR016024">
    <property type="entry name" value="ARM-type_fold"/>
</dbReference>
<dbReference type="EMBL" id="WNTK01000208">
    <property type="protein sequence ID" value="KAG9470900.1"/>
    <property type="molecule type" value="Genomic_DNA"/>
</dbReference>
<sequence>DLLREPYAVKCLIMIGSSLSGLKKTLPPGVLSKFKDGSLENVIALMKTYPDFEDAQLSALKRLTNHDVDRDGPLDIGDTIRLVSLAMRIHNDSSTVQSEGIRVLHSLLSQALDREDQEELLSSDDLVTTMVEATRAFPQNPELISVIFSVMMMMSVSDSAAEALRRTGFLSDLVRIMEGSLEDREMCQSCCALIWSLAMTENQTEGGCLKKAVAVICTLLDKYGADGALVESACTALWILGMKGHIAAEQTESITLLLLEALQAHSQRPFLSKNVCLALTGLVVNSELAVYRVLVAAAGMSGLSLIKELYRLHADDPEIVENVCLLLSEMAYYGGARPELLLQHVDQLMAEIKERYNGLEEITTLADSALSRLNAGIRM</sequence>
<dbReference type="Gene3D" id="1.25.10.10">
    <property type="entry name" value="Leucine-rich Repeat Variant"/>
    <property type="match status" value="1"/>
</dbReference>
<evidence type="ECO:0000256" key="4">
    <source>
        <dbReference type="ARBA" id="ARBA00022741"/>
    </source>
</evidence>
<dbReference type="InterPro" id="IPR056597">
    <property type="entry name" value="ARM_LRRK2"/>
</dbReference>
<comment type="caution">
    <text evidence="10">The sequence shown here is derived from an EMBL/GenBank/DDBJ whole genome shotgun (WGS) entry which is preliminary data.</text>
</comment>
<keyword evidence="4" id="KW-0547">Nucleotide-binding</keyword>
<dbReference type="InterPro" id="IPR011989">
    <property type="entry name" value="ARM-like"/>
</dbReference>
<dbReference type="GO" id="GO:0004674">
    <property type="term" value="F:protein serine/threonine kinase activity"/>
    <property type="evidence" value="ECO:0007669"/>
    <property type="project" value="UniProtKB-KW"/>
</dbReference>
<evidence type="ECO:0000259" key="9">
    <source>
        <dbReference type="Pfam" id="PF23744"/>
    </source>
</evidence>
<dbReference type="GO" id="GO:0005524">
    <property type="term" value="F:ATP binding"/>
    <property type="evidence" value="ECO:0007669"/>
    <property type="project" value="UniProtKB-KW"/>
</dbReference>
<comment type="catalytic activity">
    <reaction evidence="7">
        <text>L-threonyl-[protein] + ATP = O-phospho-L-threonyl-[protein] + ADP + H(+)</text>
        <dbReference type="Rhea" id="RHEA:46608"/>
        <dbReference type="Rhea" id="RHEA-COMP:11060"/>
        <dbReference type="Rhea" id="RHEA-COMP:11605"/>
        <dbReference type="ChEBI" id="CHEBI:15378"/>
        <dbReference type="ChEBI" id="CHEBI:30013"/>
        <dbReference type="ChEBI" id="CHEBI:30616"/>
        <dbReference type="ChEBI" id="CHEBI:61977"/>
        <dbReference type="ChEBI" id="CHEBI:456216"/>
        <dbReference type="EC" id="2.7.11.1"/>
    </reaction>
</comment>
<dbReference type="Pfam" id="PF23744">
    <property type="entry name" value="ARM_LRRK2"/>
    <property type="match status" value="1"/>
</dbReference>
<feature type="domain" description="LRRK2 ARM repeat" evidence="9">
    <location>
        <begin position="78"/>
        <end position="233"/>
    </location>
</feature>
<keyword evidence="5" id="KW-0418">Kinase</keyword>
<keyword evidence="2" id="KW-0723">Serine/threonine-protein kinase</keyword>
<feature type="non-terminal residue" evidence="10">
    <location>
        <position position="379"/>
    </location>
</feature>
<dbReference type="PANTHER" id="PTHR24363">
    <property type="entry name" value="SERINE/THREONINE PROTEIN KINASE"/>
    <property type="match status" value="1"/>
</dbReference>
<keyword evidence="6" id="KW-0067">ATP-binding</keyword>
<comment type="catalytic activity">
    <reaction evidence="8">
        <text>L-seryl-[protein] + ATP = O-phospho-L-seryl-[protein] + ADP + H(+)</text>
        <dbReference type="Rhea" id="RHEA:17989"/>
        <dbReference type="Rhea" id="RHEA-COMP:9863"/>
        <dbReference type="Rhea" id="RHEA-COMP:11604"/>
        <dbReference type="ChEBI" id="CHEBI:15378"/>
        <dbReference type="ChEBI" id="CHEBI:29999"/>
        <dbReference type="ChEBI" id="CHEBI:30616"/>
        <dbReference type="ChEBI" id="CHEBI:83421"/>
        <dbReference type="ChEBI" id="CHEBI:456216"/>
        <dbReference type="EC" id="2.7.11.1"/>
    </reaction>
</comment>
<dbReference type="EC" id="2.7.11.1" evidence="1"/>
<dbReference type="Proteomes" id="UP000770717">
    <property type="component" value="Unassembled WGS sequence"/>
</dbReference>
<proteinExistence type="predicted"/>
<gene>
    <name evidence="10" type="ORF">GDO78_016385</name>
</gene>
<keyword evidence="3" id="KW-0808">Transferase</keyword>
<organism evidence="10 11">
    <name type="scientific">Eleutherodactylus coqui</name>
    <name type="common">Puerto Rican coqui</name>
    <dbReference type="NCBI Taxonomy" id="57060"/>
    <lineage>
        <taxon>Eukaryota</taxon>
        <taxon>Metazoa</taxon>
        <taxon>Chordata</taxon>
        <taxon>Craniata</taxon>
        <taxon>Vertebrata</taxon>
        <taxon>Euteleostomi</taxon>
        <taxon>Amphibia</taxon>
        <taxon>Batrachia</taxon>
        <taxon>Anura</taxon>
        <taxon>Neobatrachia</taxon>
        <taxon>Hyloidea</taxon>
        <taxon>Eleutherodactylidae</taxon>
        <taxon>Eleutherodactylinae</taxon>
        <taxon>Eleutherodactylus</taxon>
        <taxon>Eleutherodactylus</taxon>
    </lineage>
</organism>
<evidence type="ECO:0000256" key="2">
    <source>
        <dbReference type="ARBA" id="ARBA00022527"/>
    </source>
</evidence>
<dbReference type="AlphaFoldDB" id="A0A8J6JWN1"/>
<dbReference type="PANTHER" id="PTHR24363:SF0">
    <property type="entry name" value="SERINE_THREONINE KINASE LIKE DOMAIN CONTAINING 1"/>
    <property type="match status" value="1"/>
</dbReference>
<reference evidence="10" key="1">
    <citation type="thesis" date="2020" institute="ProQuest LLC" country="789 East Eisenhower Parkway, Ann Arbor, MI, USA">
        <title>Comparative Genomics and Chromosome Evolution.</title>
        <authorList>
            <person name="Mudd A.B."/>
        </authorList>
    </citation>
    <scope>NUCLEOTIDE SEQUENCE</scope>
    <source>
        <strain evidence="10">HN-11 Male</strain>
        <tissue evidence="10">Kidney and liver</tissue>
    </source>
</reference>
<evidence type="ECO:0000256" key="8">
    <source>
        <dbReference type="ARBA" id="ARBA00048679"/>
    </source>
</evidence>
<dbReference type="SUPFAM" id="SSF48371">
    <property type="entry name" value="ARM repeat"/>
    <property type="match status" value="1"/>
</dbReference>
<evidence type="ECO:0000256" key="5">
    <source>
        <dbReference type="ARBA" id="ARBA00022777"/>
    </source>
</evidence>
<name>A0A8J6JWN1_ELECQ</name>
<keyword evidence="11" id="KW-1185">Reference proteome</keyword>
<evidence type="ECO:0000256" key="1">
    <source>
        <dbReference type="ARBA" id="ARBA00012513"/>
    </source>
</evidence>